<dbReference type="Pfam" id="PF13473">
    <property type="entry name" value="Cupredoxin_1"/>
    <property type="match status" value="1"/>
</dbReference>
<comment type="subcellular location">
    <subcellularLocation>
        <location evidence="1">Periplasm</location>
    </subcellularLocation>
</comment>
<evidence type="ECO:0000256" key="1">
    <source>
        <dbReference type="ARBA" id="ARBA00004418"/>
    </source>
</evidence>
<feature type="domain" description="EfeO-type cupredoxin-like" evidence="3">
    <location>
        <begin position="7"/>
        <end position="109"/>
    </location>
</feature>
<dbReference type="Proteomes" id="UP000193228">
    <property type="component" value="Unassembled WGS sequence"/>
</dbReference>
<dbReference type="OrthoDB" id="5958460at2"/>
<proteinExistence type="predicted"/>
<name>A0A1X7JK25_9BURK</name>
<feature type="signal peptide" evidence="2">
    <location>
        <begin position="1"/>
        <end position="22"/>
    </location>
</feature>
<evidence type="ECO:0000313" key="4">
    <source>
        <dbReference type="EMBL" id="SMG28527.1"/>
    </source>
</evidence>
<gene>
    <name evidence="4" type="ORF">SAMN06265784_102774</name>
</gene>
<keyword evidence="5" id="KW-1185">Reference proteome</keyword>
<dbReference type="EMBL" id="FXAT01000002">
    <property type="protein sequence ID" value="SMG28527.1"/>
    <property type="molecule type" value="Genomic_DNA"/>
</dbReference>
<dbReference type="InterPro" id="IPR008972">
    <property type="entry name" value="Cupredoxin"/>
</dbReference>
<accession>A0A1X7JK25</accession>
<protein>
    <submittedName>
        <fullName evidence="4">Cupredoxin-like domain-containing protein</fullName>
    </submittedName>
</protein>
<feature type="chain" id="PRO_5012304598" evidence="2">
    <location>
        <begin position="23"/>
        <end position="110"/>
    </location>
</feature>
<dbReference type="RefSeq" id="WP_085482119.1">
    <property type="nucleotide sequence ID" value="NZ_FXAT01000002.1"/>
</dbReference>
<evidence type="ECO:0000313" key="5">
    <source>
        <dbReference type="Proteomes" id="UP000193228"/>
    </source>
</evidence>
<dbReference type="SUPFAM" id="SSF49503">
    <property type="entry name" value="Cupredoxins"/>
    <property type="match status" value="1"/>
</dbReference>
<dbReference type="GO" id="GO:0042597">
    <property type="term" value="C:periplasmic space"/>
    <property type="evidence" value="ECO:0007669"/>
    <property type="project" value="UniProtKB-SubCell"/>
</dbReference>
<dbReference type="AlphaFoldDB" id="A0A1X7JK25"/>
<dbReference type="STRING" id="1515439.SAMN06265784_102774"/>
<evidence type="ECO:0000256" key="2">
    <source>
        <dbReference type="SAM" id="SignalP"/>
    </source>
</evidence>
<sequence>MGINRKIAMLAATFWLAGAAHAADLPTFKLEMNDGKLNPARIEVPAGQRIKIEVRNTGKGAAEFESVQLRKEKVLAPGADSFVVIAPLEPGEYKFFDDFHQQAQGVIVAK</sequence>
<dbReference type="InterPro" id="IPR028096">
    <property type="entry name" value="EfeO_Cupredoxin"/>
</dbReference>
<keyword evidence="2" id="KW-0732">Signal</keyword>
<reference evidence="5" key="1">
    <citation type="submission" date="2017-04" db="EMBL/GenBank/DDBJ databases">
        <authorList>
            <person name="Varghese N."/>
            <person name="Submissions S."/>
        </authorList>
    </citation>
    <scope>NUCLEOTIDE SEQUENCE [LARGE SCALE GENOMIC DNA]</scope>
    <source>
        <strain evidence="5">LMG 29540</strain>
    </source>
</reference>
<dbReference type="Gene3D" id="2.60.40.420">
    <property type="entry name" value="Cupredoxins - blue copper proteins"/>
    <property type="match status" value="1"/>
</dbReference>
<organism evidence="4 5">
    <name type="scientific">Paraburkholderia susongensis</name>
    <dbReference type="NCBI Taxonomy" id="1515439"/>
    <lineage>
        <taxon>Bacteria</taxon>
        <taxon>Pseudomonadati</taxon>
        <taxon>Pseudomonadota</taxon>
        <taxon>Betaproteobacteria</taxon>
        <taxon>Burkholderiales</taxon>
        <taxon>Burkholderiaceae</taxon>
        <taxon>Paraburkholderia</taxon>
    </lineage>
</organism>
<evidence type="ECO:0000259" key="3">
    <source>
        <dbReference type="Pfam" id="PF13473"/>
    </source>
</evidence>